<dbReference type="SUPFAM" id="SSF54862">
    <property type="entry name" value="4Fe-4S ferredoxins"/>
    <property type="match status" value="1"/>
</dbReference>
<evidence type="ECO:0000256" key="4">
    <source>
        <dbReference type="ARBA" id="ARBA00023014"/>
    </source>
</evidence>
<feature type="domain" description="4Fe-4S ferredoxin-type" evidence="5">
    <location>
        <begin position="71"/>
        <end position="100"/>
    </location>
</feature>
<dbReference type="Proteomes" id="UP000002019">
    <property type="component" value="Chromosome"/>
</dbReference>
<evidence type="ECO:0000313" key="6">
    <source>
        <dbReference type="EMBL" id="CAO80591.1"/>
    </source>
</evidence>
<dbReference type="GO" id="GO:0051539">
    <property type="term" value="F:4 iron, 4 sulfur cluster binding"/>
    <property type="evidence" value="ECO:0007669"/>
    <property type="project" value="UniProtKB-KW"/>
</dbReference>
<feature type="domain" description="4Fe-4S ferredoxin-type" evidence="5">
    <location>
        <begin position="39"/>
        <end position="70"/>
    </location>
</feature>
<dbReference type="InterPro" id="IPR017900">
    <property type="entry name" value="4Fe4S_Fe_S_CS"/>
</dbReference>
<proteinExistence type="predicted"/>
<keyword evidence="1" id="KW-0004">4Fe-4S</keyword>
<dbReference type="GO" id="GO:0046872">
    <property type="term" value="F:metal ion binding"/>
    <property type="evidence" value="ECO:0007669"/>
    <property type="project" value="UniProtKB-KW"/>
</dbReference>
<dbReference type="Gene3D" id="3.30.70.20">
    <property type="match status" value="2"/>
</dbReference>
<accession>B0VEX0</accession>
<dbReference type="STRING" id="459349.CLOAM0708"/>
<dbReference type="Pfam" id="PF13237">
    <property type="entry name" value="Fer4_10"/>
    <property type="match status" value="1"/>
</dbReference>
<evidence type="ECO:0000256" key="2">
    <source>
        <dbReference type="ARBA" id="ARBA00022723"/>
    </source>
</evidence>
<keyword evidence="3" id="KW-0408">Iron</keyword>
<name>B0VEX0_CLOAI</name>
<keyword evidence="2" id="KW-0479">Metal-binding</keyword>
<feature type="domain" description="4Fe-4S ferredoxin-type" evidence="5">
    <location>
        <begin position="2"/>
        <end position="31"/>
    </location>
</feature>
<sequence>MKVLKTFPDKCITCHNCESACSKLYFKEDNAEKSCIVINEEVYPPEMIVCNQCGNCIDICPTLALTINTQGVVMLNKSLCIGCLMCVAACPNNAMRFAKGVYNPFKCIACGSCPKTCPAEAIELVTA</sequence>
<dbReference type="PROSITE" id="PS00198">
    <property type="entry name" value="4FE4S_FER_1"/>
    <property type="match status" value="2"/>
</dbReference>
<feature type="domain" description="4Fe-4S ferredoxin-type" evidence="5">
    <location>
        <begin position="101"/>
        <end position="127"/>
    </location>
</feature>
<protein>
    <submittedName>
        <fullName evidence="6">Tungsten-containing aldehyde ferredoxin oxidoreductase, 4Fe-4S polyferredoxin subunit, beta chain (AorB)</fullName>
    </submittedName>
</protein>
<evidence type="ECO:0000313" key="7">
    <source>
        <dbReference type="Proteomes" id="UP000002019"/>
    </source>
</evidence>
<dbReference type="Pfam" id="PF12800">
    <property type="entry name" value="Fer4_4"/>
    <property type="match status" value="2"/>
</dbReference>
<dbReference type="InterPro" id="IPR050572">
    <property type="entry name" value="Fe-S_Ferredoxin"/>
</dbReference>
<evidence type="ECO:0000259" key="5">
    <source>
        <dbReference type="PROSITE" id="PS51379"/>
    </source>
</evidence>
<dbReference type="HOGENOM" id="CLU_043374_3_2_0"/>
<dbReference type="RefSeq" id="WP_015424450.1">
    <property type="nucleotide sequence ID" value="NC_020449.1"/>
</dbReference>
<organism evidence="6 7">
    <name type="scientific">Cloacimonas acidaminovorans (strain Evry)</name>
    <dbReference type="NCBI Taxonomy" id="459349"/>
    <lineage>
        <taxon>Bacteria</taxon>
        <taxon>Pseudomonadati</taxon>
        <taxon>Candidatus Cloacimonadota</taxon>
        <taxon>Candidatus Cloacimonadia</taxon>
        <taxon>Candidatus Cloacimonadales</taxon>
        <taxon>Candidatus Cloacimonadaceae</taxon>
        <taxon>Candidatus Cloacimonas</taxon>
    </lineage>
</organism>
<dbReference type="EMBL" id="CU466930">
    <property type="protein sequence ID" value="CAO80591.1"/>
    <property type="molecule type" value="Genomic_DNA"/>
</dbReference>
<dbReference type="eggNOG" id="COG0437">
    <property type="taxonomic scope" value="Bacteria"/>
</dbReference>
<dbReference type="PROSITE" id="PS51379">
    <property type="entry name" value="4FE4S_FER_2"/>
    <property type="match status" value="4"/>
</dbReference>
<dbReference type="InterPro" id="IPR017896">
    <property type="entry name" value="4Fe4S_Fe-S-bd"/>
</dbReference>
<keyword evidence="4" id="KW-0411">Iron-sulfur</keyword>
<dbReference type="OrthoDB" id="9794954at2"/>
<gene>
    <name evidence="6" type="ordered locus">CLOAM0708</name>
</gene>
<reference evidence="6 7" key="1">
    <citation type="journal article" date="2008" name="J. Bacteriol.">
        <title>'Candidatus Cloacamonas acidaminovorans': genome sequence reconstruction provides a first glimpse of a new bacterial division.</title>
        <authorList>
            <person name="Pelletier E."/>
            <person name="Kreimeyer A."/>
            <person name="Bocs S."/>
            <person name="Rouy Z."/>
            <person name="Gyapay G."/>
            <person name="Chouari R."/>
            <person name="Riviere D."/>
            <person name="Ganesan A."/>
            <person name="Daegelen P."/>
            <person name="Sghir A."/>
            <person name="Cohen G.N."/>
            <person name="Medigue C."/>
            <person name="Weissenbach J."/>
            <person name="Le Paslier D."/>
        </authorList>
    </citation>
    <scope>NUCLEOTIDE SEQUENCE [LARGE SCALE GENOMIC DNA]</scope>
    <source>
        <strain evidence="7">Evry</strain>
    </source>
</reference>
<dbReference type="KEGG" id="caci:CLOAM0708"/>
<dbReference type="PANTHER" id="PTHR43687">
    <property type="entry name" value="ADENYLYLSULFATE REDUCTASE, BETA SUBUNIT"/>
    <property type="match status" value="1"/>
</dbReference>
<dbReference type="AlphaFoldDB" id="B0VEX0"/>
<dbReference type="CDD" id="cd16372">
    <property type="entry name" value="DMSOR_beta_like"/>
    <property type="match status" value="1"/>
</dbReference>
<keyword evidence="7" id="KW-1185">Reference proteome</keyword>
<dbReference type="PANTHER" id="PTHR43687:SF1">
    <property type="entry name" value="FERREDOXIN III"/>
    <property type="match status" value="1"/>
</dbReference>
<evidence type="ECO:0000256" key="1">
    <source>
        <dbReference type="ARBA" id="ARBA00022485"/>
    </source>
</evidence>
<evidence type="ECO:0000256" key="3">
    <source>
        <dbReference type="ARBA" id="ARBA00023004"/>
    </source>
</evidence>